<reference evidence="2 3" key="1">
    <citation type="journal article" date="2011" name="Nature">
        <title>A high-resolution map of human evolutionary constraint using 29 mammals.</title>
        <authorList>
            <person name="Lindblad-Toh K."/>
            <person name="Garber M."/>
            <person name="Zuk O."/>
            <person name="Lin M.F."/>
            <person name="Parker B.J."/>
            <person name="Washietl S."/>
            <person name="Kheradpour P."/>
            <person name="Ernst J."/>
            <person name="Jordan G."/>
            <person name="Mauceli E."/>
            <person name="Ward L.D."/>
            <person name="Lowe C.B."/>
            <person name="Holloway A.K."/>
            <person name="Clamp M."/>
            <person name="Gnerre S."/>
            <person name="Alfoldi J."/>
            <person name="Beal K."/>
            <person name="Chang J."/>
            <person name="Clawson H."/>
            <person name="Cuff J."/>
            <person name="Di Palma F."/>
            <person name="Fitzgerald S."/>
            <person name="Flicek P."/>
            <person name="Guttman M."/>
            <person name="Hubisz M.J."/>
            <person name="Jaffe D.B."/>
            <person name="Jungreis I."/>
            <person name="Kent W.J."/>
            <person name="Kostka D."/>
            <person name="Lara M."/>
            <person name="Martins A.L."/>
            <person name="Massingham T."/>
            <person name="Moltke I."/>
            <person name="Raney B.J."/>
            <person name="Rasmussen M.D."/>
            <person name="Robinson J."/>
            <person name="Stark A."/>
            <person name="Vilella A.J."/>
            <person name="Wen J."/>
            <person name="Xie X."/>
            <person name="Zody M.C."/>
            <person name="Baldwin J."/>
            <person name="Bloom T."/>
            <person name="Chin C.W."/>
            <person name="Heiman D."/>
            <person name="Nicol R."/>
            <person name="Nusbaum C."/>
            <person name="Young S."/>
            <person name="Wilkinson J."/>
            <person name="Worley K.C."/>
            <person name="Kovar C.L."/>
            <person name="Muzny D.M."/>
            <person name="Gibbs R.A."/>
            <person name="Cree A."/>
            <person name="Dihn H.H."/>
            <person name="Fowler G."/>
            <person name="Jhangiani S."/>
            <person name="Joshi V."/>
            <person name="Lee S."/>
            <person name="Lewis L.R."/>
            <person name="Nazareth L.V."/>
            <person name="Okwuonu G."/>
            <person name="Santibanez J."/>
            <person name="Warren W.C."/>
            <person name="Mardis E.R."/>
            <person name="Weinstock G.M."/>
            <person name="Wilson R.K."/>
            <person name="Delehaunty K."/>
            <person name="Dooling D."/>
            <person name="Fronik C."/>
            <person name="Fulton L."/>
            <person name="Fulton B."/>
            <person name="Graves T."/>
            <person name="Minx P."/>
            <person name="Sodergren E."/>
            <person name="Birney E."/>
            <person name="Margulies E.H."/>
            <person name="Herrero J."/>
            <person name="Green E.D."/>
            <person name="Haussler D."/>
            <person name="Siepel A."/>
            <person name="Goldman N."/>
            <person name="Pollard K.S."/>
            <person name="Pedersen J.S."/>
            <person name="Lander E.S."/>
            <person name="Kellis M."/>
        </authorList>
    </citation>
    <scope>NUCLEOTIDE SEQUENCE [LARGE SCALE GENOMIC DNA]</scope>
    <source>
        <strain evidence="2 3">Thorbecke inbred</strain>
    </source>
</reference>
<keyword evidence="3" id="KW-1185">Reference proteome</keyword>
<dbReference type="EMBL" id="AAGW02009108">
    <property type="status" value="NOT_ANNOTATED_CDS"/>
    <property type="molecule type" value="Genomic_DNA"/>
</dbReference>
<dbReference type="GO" id="GO:0072557">
    <property type="term" value="C:IPAF inflammasome complex"/>
    <property type="evidence" value="ECO:0007669"/>
    <property type="project" value="TreeGrafter"/>
</dbReference>
<protein>
    <submittedName>
        <fullName evidence="2">Caspase 1</fullName>
    </submittedName>
</protein>
<dbReference type="GO" id="GO:0072559">
    <property type="term" value="C:NLRP3 inflammasome complex"/>
    <property type="evidence" value="ECO:0007669"/>
    <property type="project" value="TreeGrafter"/>
</dbReference>
<dbReference type="GO" id="GO:0004197">
    <property type="term" value="F:cysteine-type endopeptidase activity"/>
    <property type="evidence" value="ECO:0007669"/>
    <property type="project" value="InterPro"/>
</dbReference>
<dbReference type="GO" id="GO:0050727">
    <property type="term" value="P:regulation of inflammatory response"/>
    <property type="evidence" value="ECO:0007669"/>
    <property type="project" value="TreeGrafter"/>
</dbReference>
<dbReference type="Gene3D" id="3.30.70.1470">
    <property type="entry name" value="Caspase-like"/>
    <property type="match status" value="1"/>
</dbReference>
<dbReference type="InterPro" id="IPR029030">
    <property type="entry name" value="Caspase-like_dom_sf"/>
</dbReference>
<dbReference type="EMBL" id="AAGW02009107">
    <property type="status" value="NOT_ANNOTATED_CDS"/>
    <property type="molecule type" value="Genomic_DNA"/>
</dbReference>
<dbReference type="GeneTree" id="ENSGT00940000159114"/>
<dbReference type="InterPro" id="IPR002138">
    <property type="entry name" value="Pept_C14_p10"/>
</dbReference>
<reference evidence="2" key="2">
    <citation type="submission" date="2025-08" db="UniProtKB">
        <authorList>
            <consortium name="Ensembl"/>
        </authorList>
    </citation>
    <scope>IDENTIFICATION</scope>
    <source>
        <strain evidence="2">Thorbecke</strain>
    </source>
</reference>
<gene>
    <name evidence="2" type="primary">CASP1</name>
</gene>
<dbReference type="Pfam" id="PF00656">
    <property type="entry name" value="Peptidase_C14"/>
    <property type="match status" value="1"/>
</dbReference>
<organism evidence="2 3">
    <name type="scientific">Oryctolagus cuniculus</name>
    <name type="common">Rabbit</name>
    <dbReference type="NCBI Taxonomy" id="9986"/>
    <lineage>
        <taxon>Eukaryota</taxon>
        <taxon>Metazoa</taxon>
        <taxon>Chordata</taxon>
        <taxon>Craniata</taxon>
        <taxon>Vertebrata</taxon>
        <taxon>Euteleostomi</taxon>
        <taxon>Mammalia</taxon>
        <taxon>Eutheria</taxon>
        <taxon>Euarchontoglires</taxon>
        <taxon>Glires</taxon>
        <taxon>Lagomorpha</taxon>
        <taxon>Leporidae</taxon>
        <taxon>Oryctolagus</taxon>
    </lineage>
</organism>
<dbReference type="PANTHER" id="PTHR47901:SF3">
    <property type="entry name" value="CASPASE-1"/>
    <property type="match status" value="1"/>
</dbReference>
<dbReference type="PROSITE" id="PS50207">
    <property type="entry name" value="CASPASE_P10"/>
    <property type="match status" value="1"/>
</dbReference>
<dbReference type="InterPro" id="IPR011600">
    <property type="entry name" value="Pept_C14_caspase"/>
</dbReference>
<dbReference type="PANTHER" id="PTHR47901">
    <property type="entry name" value="CASPASE RECRUITMENT DOMAIN-CONTAINING PROTEIN 18"/>
    <property type="match status" value="1"/>
</dbReference>
<dbReference type="InterPro" id="IPR002398">
    <property type="entry name" value="Pept_C14"/>
</dbReference>
<dbReference type="GO" id="GO:0097169">
    <property type="term" value="C:AIM2 inflammasome complex"/>
    <property type="evidence" value="ECO:0007669"/>
    <property type="project" value="TreeGrafter"/>
</dbReference>
<reference evidence="2" key="3">
    <citation type="submission" date="2025-09" db="UniProtKB">
        <authorList>
            <consortium name="Ensembl"/>
        </authorList>
    </citation>
    <scope>IDENTIFICATION</scope>
    <source>
        <strain evidence="2">Thorbecke</strain>
    </source>
</reference>
<sequence>MADRILKDRRKRFINSVGTDNVSWRHPKQGSLFIMRLIKTMQEYAWSCDVEEIFRKVRFSFELPEGRTQMPTTERVTLTRRFYLFPGH</sequence>
<name>A0A5F9DTG7_RABIT</name>
<proteinExistence type="predicted"/>
<evidence type="ECO:0000313" key="2">
    <source>
        <dbReference type="Ensembl" id="ENSOCUP00000049709.1"/>
    </source>
</evidence>
<dbReference type="Bgee" id="ENSOCUG00000001103">
    <property type="expression patterns" value="Expressed in blood and 15 other cell types or tissues"/>
</dbReference>
<dbReference type="Ensembl" id="ENSOCUT00000061868.1">
    <property type="protein sequence ID" value="ENSOCUP00000049709.1"/>
    <property type="gene ID" value="ENSOCUG00000001103.4"/>
</dbReference>
<dbReference type="GO" id="GO:0006508">
    <property type="term" value="P:proteolysis"/>
    <property type="evidence" value="ECO:0007669"/>
    <property type="project" value="InterPro"/>
</dbReference>
<dbReference type="GO" id="GO:0089720">
    <property type="term" value="F:caspase binding"/>
    <property type="evidence" value="ECO:0007669"/>
    <property type="project" value="TreeGrafter"/>
</dbReference>
<accession>A0A5F9DTG7</accession>
<dbReference type="AlphaFoldDB" id="A0A5F9DTG7"/>
<feature type="domain" description="Caspase family p10" evidence="1">
    <location>
        <begin position="16"/>
        <end position="86"/>
    </location>
</feature>
<evidence type="ECO:0000313" key="3">
    <source>
        <dbReference type="Proteomes" id="UP000001811"/>
    </source>
</evidence>
<evidence type="ECO:0000259" key="1">
    <source>
        <dbReference type="PROSITE" id="PS50207"/>
    </source>
</evidence>
<dbReference type="FunFam" id="3.30.70.1470:FF:000003">
    <property type="entry name" value="Caspase-1"/>
    <property type="match status" value="1"/>
</dbReference>
<dbReference type="SUPFAM" id="SSF52129">
    <property type="entry name" value="Caspase-like"/>
    <property type="match status" value="1"/>
</dbReference>
<dbReference type="Proteomes" id="UP000001811">
    <property type="component" value="Chromosome 1"/>
</dbReference>